<evidence type="ECO:0000313" key="1">
    <source>
        <dbReference type="EMBL" id="AAR13146.1"/>
    </source>
</evidence>
<name>Q7BQU0_9GAMM</name>
<reference evidence="1" key="4">
    <citation type="submission" date="2017-12" db="EMBL/GenBank/DDBJ databases">
        <authorList>
            <person name="Hurst M.R.H."/>
        </authorList>
    </citation>
    <scope>NUCLEOTIDE SEQUENCE</scope>
    <source>
        <strain evidence="1">A1MO2</strain>
        <plasmid evidence="1">pADAP</plasmid>
    </source>
</reference>
<reference evidence="1" key="2">
    <citation type="journal article" date="2003" name="Plasmid">
        <title>Peripheral sequences of the Serratia entomophila pADAP virulence-associated region.</title>
        <authorList>
            <person name="Hurst M.R."/>
            <person name="O'Callaghan M."/>
            <person name="Glare T.R."/>
        </authorList>
    </citation>
    <scope>NUCLEOTIDE SEQUENCE</scope>
    <source>
        <strain evidence="1">A1MO2</strain>
        <plasmid evidence="1">pADAP</plasmid>
    </source>
</reference>
<dbReference type="EMBL" id="AF135182">
    <property type="protein sequence ID" value="AAR13146.1"/>
    <property type="molecule type" value="Genomic_DNA"/>
</dbReference>
<reference evidence="1" key="3">
    <citation type="journal article" date="2004" name="J. Bacteriol.">
        <title>Cloning Serratia entomophila antifeeding genes--a putative defective prophage active against the grass grub Costelytra zealandica.</title>
        <authorList>
            <person name="Hurst M.R."/>
            <person name="Glare T.R."/>
            <person name="Jackson T.A."/>
        </authorList>
    </citation>
    <scope>NUCLEOTIDE SEQUENCE</scope>
    <source>
        <strain evidence="1">A1MO2</strain>
        <plasmid evidence="1">pADAP</plasmid>
    </source>
</reference>
<proteinExistence type="predicted"/>
<accession>Q7BQU0</accession>
<geneLocation type="plasmid" evidence="1">
    <name>pADAP</name>
</geneLocation>
<protein>
    <submittedName>
        <fullName evidence="1">Sea18</fullName>
    </submittedName>
</protein>
<keyword evidence="1" id="KW-0614">Plasmid</keyword>
<organism evidence="1">
    <name type="scientific">Serratia entomophila</name>
    <dbReference type="NCBI Taxonomy" id="42906"/>
    <lineage>
        <taxon>Bacteria</taxon>
        <taxon>Pseudomonadati</taxon>
        <taxon>Pseudomonadota</taxon>
        <taxon>Gammaproteobacteria</taxon>
        <taxon>Enterobacterales</taxon>
        <taxon>Yersiniaceae</taxon>
        <taxon>Serratia</taxon>
    </lineage>
</organism>
<reference evidence="1" key="1">
    <citation type="journal article" date="2000" name="J. Bacteriol.">
        <title>Plasmid-located pathogenicity determinants of Serratia entomophila, the causal agent of amber disease of grass grub, show similarity to the insecticidal toxins of Photorhabdus luminescens.</title>
        <authorList>
            <person name="Hurst M.R."/>
            <person name="Glare T.R."/>
            <person name="Jackson T.A."/>
            <person name="Ronson C.W."/>
        </authorList>
    </citation>
    <scope>NUCLEOTIDE SEQUENCE</scope>
    <source>
        <strain evidence="1">A1MO2</strain>
        <plasmid evidence="1">pADAP</plasmid>
    </source>
</reference>
<sequence length="158" mass="18785">MFFYKVLGLLLLPAILLYFYLYMNDEVIPFDCSSEFHVYHEDNGKNEIDVFSSVKINFHIPSNNKGIITEYGVINYEKSRYIVDRVIKVSIFREKKNSYELIRQKPVKNPRDNLPDIVYEELVSRQESLYYDIRSVNNDTLIFSDSKRTLFVCKKKKT</sequence>
<gene>
    <name evidence="1" type="primary">sea18</name>
</gene>
<dbReference type="AlphaFoldDB" id="Q7BQU0"/>